<feature type="chain" id="PRO_5036353936" evidence="5">
    <location>
        <begin position="19"/>
        <end position="236"/>
    </location>
</feature>
<sequence>MLHSVLVPFLVHKTCVTAFGTVTQNPWNQQQLKGIFEMGAENEEAPERELNTLPPSNGWKNRILIPTLLAGVAGAGTGLISKHQKSLGLANITASYAANFAIVTGCYCGVREFVTETRKTGPDDLWNSVVAGFGTGALLGRLQGGQLGAVRYSVIFAVVGTTIDYATLKAKDFLRDQTKIIHQDHENSQKNGKWFRLPEWSPIRILDEEALAKKRAQEEEFLAQRARIRSLREEES</sequence>
<evidence type="ECO:0000256" key="3">
    <source>
        <dbReference type="ARBA" id="ARBA00022989"/>
    </source>
</evidence>
<evidence type="ECO:0000313" key="8">
    <source>
        <dbReference type="Proteomes" id="UP000289738"/>
    </source>
</evidence>
<evidence type="ECO:0000256" key="5">
    <source>
        <dbReference type="SAM" id="SignalP"/>
    </source>
</evidence>
<keyword evidence="4" id="KW-0472">Membrane</keyword>
<dbReference type="Proteomes" id="UP000289738">
    <property type="component" value="Chromosome B09"/>
</dbReference>
<dbReference type="InterPro" id="IPR039175">
    <property type="entry name" value="TIM22"/>
</dbReference>
<comment type="subcellular location">
    <subcellularLocation>
        <location evidence="1">Membrane</location>
        <topology evidence="1">Multi-pass membrane protein</topology>
    </subcellularLocation>
</comment>
<evidence type="ECO:0000256" key="2">
    <source>
        <dbReference type="ARBA" id="ARBA00022692"/>
    </source>
</evidence>
<reference evidence="7 8" key="1">
    <citation type="submission" date="2019-01" db="EMBL/GenBank/DDBJ databases">
        <title>Sequencing of cultivated peanut Arachis hypogaea provides insights into genome evolution and oil improvement.</title>
        <authorList>
            <person name="Chen X."/>
        </authorList>
    </citation>
    <scope>NUCLEOTIDE SEQUENCE [LARGE SCALE GENOMIC DNA]</scope>
    <source>
        <strain evidence="8">cv. Fuhuasheng</strain>
        <strain evidence="7">GDAAS-fuhuasheng2018</strain>
        <tissue evidence="7">Leaves</tissue>
    </source>
</reference>
<evidence type="ECO:0000313" key="9">
    <source>
        <dbReference type="Proteomes" id="UP000464620"/>
    </source>
</evidence>
<dbReference type="GO" id="GO:0045039">
    <property type="term" value="P:protein insertion into mitochondrial inner membrane"/>
    <property type="evidence" value="ECO:0007669"/>
    <property type="project" value="InterPro"/>
</dbReference>
<dbReference type="AlphaFoldDB" id="A0A444XG46"/>
<organism evidence="7 8">
    <name type="scientific">Arachis hypogaea</name>
    <name type="common">Peanut</name>
    <dbReference type="NCBI Taxonomy" id="3818"/>
    <lineage>
        <taxon>Eukaryota</taxon>
        <taxon>Viridiplantae</taxon>
        <taxon>Streptophyta</taxon>
        <taxon>Embryophyta</taxon>
        <taxon>Tracheophyta</taxon>
        <taxon>Spermatophyta</taxon>
        <taxon>Magnoliopsida</taxon>
        <taxon>eudicotyledons</taxon>
        <taxon>Gunneridae</taxon>
        <taxon>Pentapetalae</taxon>
        <taxon>rosids</taxon>
        <taxon>fabids</taxon>
        <taxon>Fabales</taxon>
        <taxon>Fabaceae</taxon>
        <taxon>Papilionoideae</taxon>
        <taxon>50 kb inversion clade</taxon>
        <taxon>dalbergioids sensu lato</taxon>
        <taxon>Dalbergieae</taxon>
        <taxon>Pterocarpus clade</taxon>
        <taxon>Arachis</taxon>
    </lineage>
</organism>
<dbReference type="GO" id="GO:0042721">
    <property type="term" value="C:TIM22 mitochondrial import inner membrane insertion complex"/>
    <property type="evidence" value="ECO:0007669"/>
    <property type="project" value="InterPro"/>
</dbReference>
<dbReference type="Gramene" id="arahy.Tifrunner.gnm2.ann2.Ah19g131800.1">
    <property type="protein sequence ID" value="arahy.Tifrunner.gnm2.ann2.Ah19g131800.1-CDS"/>
    <property type="gene ID" value="arahy.Tifrunner.gnm2.ann2.Ah19g131800"/>
</dbReference>
<evidence type="ECO:0000256" key="4">
    <source>
        <dbReference type="ARBA" id="ARBA00023136"/>
    </source>
</evidence>
<keyword evidence="5" id="KW-0732">Signal</keyword>
<evidence type="ECO:0000256" key="1">
    <source>
        <dbReference type="ARBA" id="ARBA00004141"/>
    </source>
</evidence>
<evidence type="ECO:0000313" key="6">
    <source>
        <dbReference type="EMBL" id="QHN76670.1"/>
    </source>
</evidence>
<dbReference type="GO" id="GO:0030943">
    <property type="term" value="F:mitochondrion targeting sequence binding"/>
    <property type="evidence" value="ECO:0007669"/>
    <property type="project" value="TreeGrafter"/>
</dbReference>
<dbReference type="STRING" id="3818.A0A444XG46"/>
<keyword evidence="3" id="KW-1133">Transmembrane helix</keyword>
<gene>
    <name evidence="7" type="ORF">Ahy_B09g095676</name>
    <name evidence="6" type="ORF">DS421_19g645940</name>
</gene>
<dbReference type="Pfam" id="PF02466">
    <property type="entry name" value="Tim17"/>
    <property type="match status" value="1"/>
</dbReference>
<dbReference type="PANTHER" id="PTHR14110">
    <property type="entry name" value="MITOCHONDRIAL IMPORT INNER MEMBRANE TRANSLOCASE SUBUNIT TIM22"/>
    <property type="match status" value="1"/>
</dbReference>
<dbReference type="GO" id="GO:0008320">
    <property type="term" value="F:protein transmembrane transporter activity"/>
    <property type="evidence" value="ECO:0007669"/>
    <property type="project" value="TreeGrafter"/>
</dbReference>
<feature type="signal peptide" evidence="5">
    <location>
        <begin position="1"/>
        <end position="18"/>
    </location>
</feature>
<dbReference type="Proteomes" id="UP000464620">
    <property type="component" value="Chromosome B09"/>
</dbReference>
<accession>A0A444XG46</accession>
<keyword evidence="2" id="KW-0812">Transmembrane</keyword>
<dbReference type="EMBL" id="CP031001">
    <property type="protein sequence ID" value="QHN76670.1"/>
    <property type="molecule type" value="Genomic_DNA"/>
</dbReference>
<reference evidence="6 9" key="2">
    <citation type="submission" date="2020-01" db="EMBL/GenBank/DDBJ databases">
        <title>Genome sequence of Arachis hypogaea, cultivar Shitouqi.</title>
        <authorList>
            <person name="Zhuang W."/>
            <person name="Chen H."/>
            <person name="Varshney R."/>
            <person name="Wang D."/>
            <person name="Ming R."/>
        </authorList>
    </citation>
    <scope>NUCLEOTIDE SEQUENCE [LARGE SCALE GENOMIC DNA]</scope>
    <source>
        <tissue evidence="6">Young leaf</tissue>
    </source>
</reference>
<proteinExistence type="predicted"/>
<protein>
    <submittedName>
        <fullName evidence="7">Uncharacterized protein</fullName>
    </submittedName>
</protein>
<name>A0A444XG46_ARAHY</name>
<evidence type="ECO:0000313" key="7">
    <source>
        <dbReference type="EMBL" id="RYQ88557.1"/>
    </source>
</evidence>
<keyword evidence="8" id="KW-1185">Reference proteome</keyword>
<dbReference type="OrthoDB" id="1913277at2759"/>
<dbReference type="EMBL" id="SDMP01000019">
    <property type="protein sequence ID" value="RYQ88557.1"/>
    <property type="molecule type" value="Genomic_DNA"/>
</dbReference>
<dbReference type="PANTHER" id="PTHR14110:SF10">
    <property type="entry name" value="OS04G0376100 PROTEIN"/>
    <property type="match status" value="1"/>
</dbReference>